<reference evidence="1 2" key="1">
    <citation type="submission" date="2013-02" db="EMBL/GenBank/DDBJ databases">
        <title>The Genome Annotation of Plasmodium falciparum NF135/5.C10.</title>
        <authorList>
            <consortium name="The Broad Institute Genome Sequencing Platform"/>
            <consortium name="The Broad Institute Genome Sequencing Center for Infectious Disease"/>
            <person name="Neafsey D."/>
            <person name="Hoffman S."/>
            <person name="Volkman S."/>
            <person name="Rosenthal P."/>
            <person name="Walker B."/>
            <person name="Young S.K."/>
            <person name="Zeng Q."/>
            <person name="Gargeya S."/>
            <person name="Fitzgerald M."/>
            <person name="Haas B."/>
            <person name="Abouelleil A."/>
            <person name="Allen A.W."/>
            <person name="Alvarado L."/>
            <person name="Arachchi H.M."/>
            <person name="Berlin A.M."/>
            <person name="Chapman S.B."/>
            <person name="Gainer-Dewar J."/>
            <person name="Goldberg J."/>
            <person name="Griggs A."/>
            <person name="Gujja S."/>
            <person name="Hansen M."/>
            <person name="Howarth C."/>
            <person name="Imamovic A."/>
            <person name="Ireland A."/>
            <person name="Larimer J."/>
            <person name="McCowan C."/>
            <person name="Murphy C."/>
            <person name="Pearson M."/>
            <person name="Poon T.W."/>
            <person name="Priest M."/>
            <person name="Roberts A."/>
            <person name="Saif S."/>
            <person name="Shea T."/>
            <person name="Sisk P."/>
            <person name="Sykes S."/>
            <person name="Wortman J."/>
            <person name="Nusbaum C."/>
            <person name="Birren B."/>
        </authorList>
    </citation>
    <scope>NUCLEOTIDE SEQUENCE [LARGE SCALE GENOMIC DNA]</scope>
    <source>
        <strain evidence="1 2">NF135/5.C10</strain>
    </source>
</reference>
<name>W4IHQ2_PLAFA</name>
<dbReference type="EMBL" id="KI926045">
    <property type="protein sequence ID" value="ETW43191.1"/>
    <property type="molecule type" value="Genomic_DNA"/>
</dbReference>
<proteinExistence type="predicted"/>
<dbReference type="Proteomes" id="UP000019114">
    <property type="component" value="Unassembled WGS sequence"/>
</dbReference>
<evidence type="ECO:0000313" key="1">
    <source>
        <dbReference type="EMBL" id="ETW43191.1"/>
    </source>
</evidence>
<gene>
    <name evidence="1" type="ORF">PFNF135_02665</name>
</gene>
<reference evidence="1 2" key="2">
    <citation type="submission" date="2013-02" db="EMBL/GenBank/DDBJ databases">
        <title>The Genome Sequence of Plasmodium falciparum NF135/5.C10.</title>
        <authorList>
            <consortium name="The Broad Institute Genome Sequencing Platform"/>
            <consortium name="The Broad Institute Genome Sequencing Center for Infectious Disease"/>
            <person name="Neafsey D."/>
            <person name="Cheeseman I."/>
            <person name="Volkman S."/>
            <person name="Adams J."/>
            <person name="Walker B."/>
            <person name="Young S.K."/>
            <person name="Zeng Q."/>
            <person name="Gargeya S."/>
            <person name="Fitzgerald M."/>
            <person name="Haas B."/>
            <person name="Abouelleil A."/>
            <person name="Alvarado L."/>
            <person name="Arachchi H.M."/>
            <person name="Berlin A.M."/>
            <person name="Chapman S.B."/>
            <person name="Dewar J."/>
            <person name="Goldberg J."/>
            <person name="Griggs A."/>
            <person name="Gujja S."/>
            <person name="Hansen M."/>
            <person name="Howarth C."/>
            <person name="Imamovic A."/>
            <person name="Larimer J."/>
            <person name="McCowan C."/>
            <person name="Murphy C."/>
            <person name="Neiman D."/>
            <person name="Pearson M."/>
            <person name="Priest M."/>
            <person name="Roberts A."/>
            <person name="Saif S."/>
            <person name="Shea T."/>
            <person name="Sisk P."/>
            <person name="Sykes S."/>
            <person name="Wortman J."/>
            <person name="Nusbaum C."/>
            <person name="Birren B."/>
        </authorList>
    </citation>
    <scope>NUCLEOTIDE SEQUENCE [LARGE SCALE GENOMIC DNA]</scope>
    <source>
        <strain evidence="1 2">NF135/5.C10</strain>
    </source>
</reference>
<accession>W4IHQ2</accession>
<protein>
    <submittedName>
        <fullName evidence="1">Thioredoxin reductase 2</fullName>
    </submittedName>
</protein>
<dbReference type="AlphaFoldDB" id="W4IHQ2"/>
<evidence type="ECO:0000313" key="2">
    <source>
        <dbReference type="Proteomes" id="UP000019114"/>
    </source>
</evidence>
<organism evidence="1 2">
    <name type="scientific">Plasmodium falciparum NF135/5.C10</name>
    <dbReference type="NCBI Taxonomy" id="1036726"/>
    <lineage>
        <taxon>Eukaryota</taxon>
        <taxon>Sar</taxon>
        <taxon>Alveolata</taxon>
        <taxon>Apicomplexa</taxon>
        <taxon>Aconoidasida</taxon>
        <taxon>Haemosporida</taxon>
        <taxon>Plasmodiidae</taxon>
        <taxon>Plasmodium</taxon>
        <taxon>Plasmodium (Laverania)</taxon>
    </lineage>
</organism>
<sequence>MNNVISFIGNSSNKYFQINQLHFIRIINKNIHSKNNLIKSNSSYNIFYNKYFIKNTFQNKNKLSSIYSKLNFSIKNMCKDKNEKKIMNMLMRMKKMAT</sequence>